<reference evidence="6" key="1">
    <citation type="submission" date="2019-11" db="EMBL/GenBank/DDBJ databases">
        <authorList>
            <person name="Liu Y."/>
            <person name="Hou J."/>
            <person name="Li T.-Q."/>
            <person name="Guan C.-H."/>
            <person name="Wu X."/>
            <person name="Wu H.-Z."/>
            <person name="Ling F."/>
            <person name="Zhang R."/>
            <person name="Shi X.-G."/>
            <person name="Ren J.-P."/>
            <person name="Chen E.-F."/>
            <person name="Sun J.-M."/>
        </authorList>
    </citation>
    <scope>NUCLEOTIDE SEQUENCE</scope>
    <source>
        <strain evidence="6">Adult_tree_wgs_1</strain>
        <tissue evidence="6">Leaves</tissue>
    </source>
</reference>
<protein>
    <submittedName>
        <fullName evidence="6">Uncharacterized protein</fullName>
    </submittedName>
</protein>
<keyword evidence="5" id="KW-0539">Nucleus</keyword>
<evidence type="ECO:0000256" key="5">
    <source>
        <dbReference type="ARBA" id="ARBA00023242"/>
    </source>
</evidence>
<dbReference type="OrthoDB" id="1683111at2759"/>
<dbReference type="GO" id="GO:0005634">
    <property type="term" value="C:nucleus"/>
    <property type="evidence" value="ECO:0007669"/>
    <property type="project" value="UniProtKB-SubCell"/>
</dbReference>
<evidence type="ECO:0000256" key="3">
    <source>
        <dbReference type="ARBA" id="ARBA00023125"/>
    </source>
</evidence>
<evidence type="ECO:0000313" key="6">
    <source>
        <dbReference type="EMBL" id="KAF7137816.1"/>
    </source>
</evidence>
<evidence type="ECO:0000256" key="4">
    <source>
        <dbReference type="ARBA" id="ARBA00023163"/>
    </source>
</evidence>
<dbReference type="AlphaFoldDB" id="A0A834GRW3"/>
<gene>
    <name evidence="6" type="ORF">RHSIM_Rhsim07G0148600</name>
</gene>
<sequence length="307" mass="35955">MIYRPLDSFLEDYRTLLPSGSALEWNFRFQLAAWLDGIVYYSFLQYSQEGTCAASLVLCKELIHSIGIGSFWHFACVGPDDVAQRLPLGPRWHFLASSSTTWILVLHGYRIWSIEVIDQRFGDGWDKFRAVHQLKPEFKVIFACERKWIFHTVILDKNDFEVRFHWTSPNIHRRQLHPPRGMCNRMLVIYSVSQITIFGKLHLCYGFISYFMLALRNSCLPSLISHEGIVLKFGHLHLPIAQPRLAFEVRLEEAFREFDLEEMVIRMGDRVWKVPINNLQLDVHMFDHLVDSSAFARLMKSLWSCKS</sequence>
<dbReference type="SUPFAM" id="SSF101936">
    <property type="entry name" value="DNA-binding pseudobarrel domain"/>
    <property type="match status" value="1"/>
</dbReference>
<evidence type="ECO:0000256" key="2">
    <source>
        <dbReference type="ARBA" id="ARBA00023015"/>
    </source>
</evidence>
<accession>A0A834GRW3</accession>
<dbReference type="InterPro" id="IPR015300">
    <property type="entry name" value="DNA-bd_pseudobarrel_sf"/>
</dbReference>
<proteinExistence type="predicted"/>
<dbReference type="GO" id="GO:0003677">
    <property type="term" value="F:DNA binding"/>
    <property type="evidence" value="ECO:0007669"/>
    <property type="project" value="UniProtKB-KW"/>
</dbReference>
<name>A0A834GRW3_RHOSS</name>
<evidence type="ECO:0000313" key="7">
    <source>
        <dbReference type="Proteomes" id="UP000626092"/>
    </source>
</evidence>
<keyword evidence="2" id="KW-0805">Transcription regulation</keyword>
<keyword evidence="7" id="KW-1185">Reference proteome</keyword>
<evidence type="ECO:0000256" key="1">
    <source>
        <dbReference type="ARBA" id="ARBA00004123"/>
    </source>
</evidence>
<organism evidence="6 7">
    <name type="scientific">Rhododendron simsii</name>
    <name type="common">Sims's rhododendron</name>
    <dbReference type="NCBI Taxonomy" id="118357"/>
    <lineage>
        <taxon>Eukaryota</taxon>
        <taxon>Viridiplantae</taxon>
        <taxon>Streptophyta</taxon>
        <taxon>Embryophyta</taxon>
        <taxon>Tracheophyta</taxon>
        <taxon>Spermatophyta</taxon>
        <taxon>Magnoliopsida</taxon>
        <taxon>eudicotyledons</taxon>
        <taxon>Gunneridae</taxon>
        <taxon>Pentapetalae</taxon>
        <taxon>asterids</taxon>
        <taxon>Ericales</taxon>
        <taxon>Ericaceae</taxon>
        <taxon>Ericoideae</taxon>
        <taxon>Rhodoreae</taxon>
        <taxon>Rhododendron</taxon>
    </lineage>
</organism>
<dbReference type="EMBL" id="WJXA01000007">
    <property type="protein sequence ID" value="KAF7137816.1"/>
    <property type="molecule type" value="Genomic_DNA"/>
</dbReference>
<keyword evidence="4" id="KW-0804">Transcription</keyword>
<keyword evidence="3" id="KW-0238">DNA-binding</keyword>
<comment type="subcellular location">
    <subcellularLocation>
        <location evidence="1">Nucleus</location>
    </subcellularLocation>
</comment>
<dbReference type="Proteomes" id="UP000626092">
    <property type="component" value="Unassembled WGS sequence"/>
</dbReference>
<comment type="caution">
    <text evidence="6">The sequence shown here is derived from an EMBL/GenBank/DDBJ whole genome shotgun (WGS) entry which is preliminary data.</text>
</comment>